<dbReference type="AlphaFoldDB" id="A0A078B4I4"/>
<dbReference type="Gene3D" id="3.40.50.1460">
    <property type="match status" value="1"/>
</dbReference>
<accession>A0A078B4I4</accession>
<gene>
    <name evidence="1" type="primary">Contig3554.g3792</name>
    <name evidence="1" type="ORF">STYLEM_18568</name>
</gene>
<dbReference type="Proteomes" id="UP000039865">
    <property type="component" value="Unassembled WGS sequence"/>
</dbReference>
<evidence type="ECO:0000313" key="2">
    <source>
        <dbReference type="Proteomes" id="UP000039865"/>
    </source>
</evidence>
<dbReference type="InterPro" id="IPR029030">
    <property type="entry name" value="Caspase-like_dom_sf"/>
</dbReference>
<proteinExistence type="predicted"/>
<dbReference type="SUPFAM" id="SSF52129">
    <property type="entry name" value="Caspase-like"/>
    <property type="match status" value="1"/>
</dbReference>
<dbReference type="InParanoid" id="A0A078B4I4"/>
<dbReference type="EMBL" id="CCKQ01017544">
    <property type="protein sequence ID" value="CDW89435.1"/>
    <property type="molecule type" value="Genomic_DNA"/>
</dbReference>
<name>A0A078B4I4_STYLE</name>
<keyword evidence="2" id="KW-1185">Reference proteome</keyword>
<reference evidence="1 2" key="1">
    <citation type="submission" date="2014-06" db="EMBL/GenBank/DDBJ databases">
        <authorList>
            <person name="Swart Estienne"/>
        </authorList>
    </citation>
    <scope>NUCLEOTIDE SEQUENCE [LARGE SCALE GENOMIC DNA]</scope>
    <source>
        <strain evidence="1 2">130c</strain>
    </source>
</reference>
<evidence type="ECO:0000313" key="1">
    <source>
        <dbReference type="EMBL" id="CDW89435.1"/>
    </source>
</evidence>
<sequence>MCLSIGISDYSKLEGQNNLISASFDSRKVANKFKEQGFMTTHLLDLSSQDLEKHLMEFQQLCYSASRQKPKAFYAIIYIQGLTQLAENAKKESNHYDYSENSLDILLSDNTWINLVDTFQEMFKDTPNINYLYFQDGVSVDDHTYGRIRQNYNSISKVTSNVVYAIFSGKFSIGNFLANQNHAWATDYFLLKHEQMPVLQKHQDPKNFDAFVVMKEIQDLLLKHLTVGQNLYGFEIQFNLIKKFFTAVQKQQEEKQLVKRITLMDYIDINAISNQYCQLQDLMQICNYTDLRMIDLPNNNTKFQHLVLIYGTQLILLFDLVTRKQFDKYEIQEKYFDHTDQKKFKFIKVIPANQNDLFALTNKNEVFHFINYKHAKFTKLNRIQLFIQSKDQKLKATEICATTHKEFVVGLSNGTIQFYSEKSRQYQVGAHYTCRQFYSIFTNECKISTIISNYTLKPQSKTQSEDEEQLELTIGGVGMYQEGFYLPPQITEHHMKKEQSLVKLTCNRPLQIKNNNNQYKIKMNTSYIGDRKDVLEGYVLPDGSIMLQRYFKGQNSQCMLANNSVSYQDPNTLATKLSVGLCPFKWSLQPQIPPSIIYTSPNQIKMRFGSKQKIFTIFQMYYEQQFNFSSGIIWTSNDQIYALSENSESSMIATFSIDKKAFEDLL</sequence>
<organism evidence="1 2">
    <name type="scientific">Stylonychia lemnae</name>
    <name type="common">Ciliate</name>
    <dbReference type="NCBI Taxonomy" id="5949"/>
    <lineage>
        <taxon>Eukaryota</taxon>
        <taxon>Sar</taxon>
        <taxon>Alveolata</taxon>
        <taxon>Ciliophora</taxon>
        <taxon>Intramacronucleata</taxon>
        <taxon>Spirotrichea</taxon>
        <taxon>Stichotrichia</taxon>
        <taxon>Sporadotrichida</taxon>
        <taxon>Oxytrichidae</taxon>
        <taxon>Stylonychinae</taxon>
        <taxon>Stylonychia</taxon>
    </lineage>
</organism>
<protein>
    <submittedName>
        <fullName evidence="1">Uncharacterized protein</fullName>
    </submittedName>
</protein>